<name>A0ACC0AY97_CATRO</name>
<protein>
    <submittedName>
        <fullName evidence="1">Uncharacterized protein</fullName>
    </submittedName>
</protein>
<keyword evidence="2" id="KW-1185">Reference proteome</keyword>
<comment type="caution">
    <text evidence="1">The sequence shown here is derived from an EMBL/GenBank/DDBJ whole genome shotgun (WGS) entry which is preliminary data.</text>
</comment>
<dbReference type="Proteomes" id="UP001060085">
    <property type="component" value="Linkage Group LG04"/>
</dbReference>
<proteinExistence type="predicted"/>
<sequence>MAKSTFLIISILVLSIHCSKIHGHGGQNDEETDGNPDINLRSKGLILVKIWCLIILFVSTFAGGVSPYFYRWNESFLLLGTQFAGGVFLGTSMMHFLSDSNDTFGNLTSKTYPFAFMLASAGYLLTMFGDCIIVFVTKSAEKDQVRTAPVDQEIGTHNNNPMFVRTTSMGDTILLILALCFHSVFEGIAVGVSATKAEAWRNLWTISLHKIFAAIAMGIALLRMIPKRPFLLTVAYSFAFAISSPIGVGIGIAIDASTQGRTADWIYAISMGIACGVFIYVAINHLIAKGFKPQENSYFDNQFFKFLAVMLGVGVIAVVMIWD</sequence>
<dbReference type="EMBL" id="CM044704">
    <property type="protein sequence ID" value="KAI5665983.1"/>
    <property type="molecule type" value="Genomic_DNA"/>
</dbReference>
<evidence type="ECO:0000313" key="1">
    <source>
        <dbReference type="EMBL" id="KAI5665983.1"/>
    </source>
</evidence>
<accession>A0ACC0AY97</accession>
<organism evidence="1 2">
    <name type="scientific">Catharanthus roseus</name>
    <name type="common">Madagascar periwinkle</name>
    <name type="synonym">Vinca rosea</name>
    <dbReference type="NCBI Taxonomy" id="4058"/>
    <lineage>
        <taxon>Eukaryota</taxon>
        <taxon>Viridiplantae</taxon>
        <taxon>Streptophyta</taxon>
        <taxon>Embryophyta</taxon>
        <taxon>Tracheophyta</taxon>
        <taxon>Spermatophyta</taxon>
        <taxon>Magnoliopsida</taxon>
        <taxon>eudicotyledons</taxon>
        <taxon>Gunneridae</taxon>
        <taxon>Pentapetalae</taxon>
        <taxon>asterids</taxon>
        <taxon>lamiids</taxon>
        <taxon>Gentianales</taxon>
        <taxon>Apocynaceae</taxon>
        <taxon>Rauvolfioideae</taxon>
        <taxon>Vinceae</taxon>
        <taxon>Catharanthinae</taxon>
        <taxon>Catharanthus</taxon>
    </lineage>
</organism>
<reference evidence="2" key="1">
    <citation type="journal article" date="2023" name="Nat. Plants">
        <title>Single-cell RNA sequencing provides a high-resolution roadmap for understanding the multicellular compartmentation of specialized metabolism.</title>
        <authorList>
            <person name="Sun S."/>
            <person name="Shen X."/>
            <person name="Li Y."/>
            <person name="Li Y."/>
            <person name="Wang S."/>
            <person name="Li R."/>
            <person name="Zhang H."/>
            <person name="Shen G."/>
            <person name="Guo B."/>
            <person name="Wei J."/>
            <person name="Xu J."/>
            <person name="St-Pierre B."/>
            <person name="Chen S."/>
            <person name="Sun C."/>
        </authorList>
    </citation>
    <scope>NUCLEOTIDE SEQUENCE [LARGE SCALE GENOMIC DNA]</scope>
</reference>
<gene>
    <name evidence="1" type="ORF">M9H77_15836</name>
</gene>
<evidence type="ECO:0000313" key="2">
    <source>
        <dbReference type="Proteomes" id="UP001060085"/>
    </source>
</evidence>